<dbReference type="AlphaFoldDB" id="A0A921Q7R8"/>
<protein>
    <submittedName>
        <fullName evidence="2">Uncharacterized protein</fullName>
    </submittedName>
</protein>
<feature type="region of interest" description="Disordered" evidence="1">
    <location>
        <begin position="104"/>
        <end position="131"/>
    </location>
</feature>
<evidence type="ECO:0000313" key="2">
    <source>
        <dbReference type="EMBL" id="KAG0515466.1"/>
    </source>
</evidence>
<dbReference type="EMBL" id="CM027689">
    <property type="protein sequence ID" value="KAG0515466.1"/>
    <property type="molecule type" value="Genomic_DNA"/>
</dbReference>
<dbReference type="Proteomes" id="UP000807115">
    <property type="component" value="Chromosome 10"/>
</dbReference>
<proteinExistence type="predicted"/>
<accession>A0A921Q7R8</accession>
<gene>
    <name evidence="2" type="ORF">BDA96_10G281200</name>
</gene>
<organism evidence="2 3">
    <name type="scientific">Sorghum bicolor</name>
    <name type="common">Sorghum</name>
    <name type="synonym">Sorghum vulgare</name>
    <dbReference type="NCBI Taxonomy" id="4558"/>
    <lineage>
        <taxon>Eukaryota</taxon>
        <taxon>Viridiplantae</taxon>
        <taxon>Streptophyta</taxon>
        <taxon>Embryophyta</taxon>
        <taxon>Tracheophyta</taxon>
        <taxon>Spermatophyta</taxon>
        <taxon>Magnoliopsida</taxon>
        <taxon>Liliopsida</taxon>
        <taxon>Poales</taxon>
        <taxon>Poaceae</taxon>
        <taxon>PACMAD clade</taxon>
        <taxon>Panicoideae</taxon>
        <taxon>Andropogonodae</taxon>
        <taxon>Andropogoneae</taxon>
        <taxon>Sorghinae</taxon>
        <taxon>Sorghum</taxon>
    </lineage>
</organism>
<evidence type="ECO:0000256" key="1">
    <source>
        <dbReference type="SAM" id="MobiDB-lite"/>
    </source>
</evidence>
<sequence length="166" mass="18366">MAQRRSPSFPTQRSAASPLPRRLGGSSSTLDRRGMPSSSLSSLRSIPHPLSMADPRRQLRRPLLTRRCLEGQIQLRWRRARVDPAAKDELGGQGVYLLSLPRQTPHQQAPQPPPPTNPACSGSSGGHAGRPTDLTAHARAYVTCCWTAGVERVMDRLCMHVVWMWT</sequence>
<comment type="caution">
    <text evidence="2">The sequence shown here is derived from an EMBL/GenBank/DDBJ whole genome shotgun (WGS) entry which is preliminary data.</text>
</comment>
<reference evidence="2" key="1">
    <citation type="journal article" date="2019" name="BMC Genomics">
        <title>A new reference genome for Sorghum bicolor reveals high levels of sequence similarity between sweet and grain genotypes: implications for the genetics of sugar metabolism.</title>
        <authorList>
            <person name="Cooper E.A."/>
            <person name="Brenton Z.W."/>
            <person name="Flinn B.S."/>
            <person name="Jenkins J."/>
            <person name="Shu S."/>
            <person name="Flowers D."/>
            <person name="Luo F."/>
            <person name="Wang Y."/>
            <person name="Xia P."/>
            <person name="Barry K."/>
            <person name="Daum C."/>
            <person name="Lipzen A."/>
            <person name="Yoshinaga Y."/>
            <person name="Schmutz J."/>
            <person name="Saski C."/>
            <person name="Vermerris W."/>
            <person name="Kresovich S."/>
        </authorList>
    </citation>
    <scope>NUCLEOTIDE SEQUENCE</scope>
</reference>
<name>A0A921Q7R8_SORBI</name>
<feature type="region of interest" description="Disordered" evidence="1">
    <location>
        <begin position="1"/>
        <end position="58"/>
    </location>
</feature>
<feature type="compositionally biased region" description="Low complexity" evidence="1">
    <location>
        <begin position="36"/>
        <end position="51"/>
    </location>
</feature>
<feature type="compositionally biased region" description="Polar residues" evidence="1">
    <location>
        <begin position="1"/>
        <end position="15"/>
    </location>
</feature>
<evidence type="ECO:0000313" key="3">
    <source>
        <dbReference type="Proteomes" id="UP000807115"/>
    </source>
</evidence>
<reference evidence="2" key="2">
    <citation type="submission" date="2020-10" db="EMBL/GenBank/DDBJ databases">
        <authorList>
            <person name="Cooper E.A."/>
            <person name="Brenton Z.W."/>
            <person name="Flinn B.S."/>
            <person name="Jenkins J."/>
            <person name="Shu S."/>
            <person name="Flowers D."/>
            <person name="Luo F."/>
            <person name="Wang Y."/>
            <person name="Xia P."/>
            <person name="Barry K."/>
            <person name="Daum C."/>
            <person name="Lipzen A."/>
            <person name="Yoshinaga Y."/>
            <person name="Schmutz J."/>
            <person name="Saski C."/>
            <person name="Vermerris W."/>
            <person name="Kresovich S."/>
        </authorList>
    </citation>
    <scope>NUCLEOTIDE SEQUENCE</scope>
</reference>